<evidence type="ECO:0000313" key="2">
    <source>
        <dbReference type="Proteomes" id="UP001212997"/>
    </source>
</evidence>
<protein>
    <submittedName>
        <fullName evidence="1">Uncharacterized protein</fullName>
    </submittedName>
</protein>
<accession>A0AAD5URJ2</accession>
<comment type="caution">
    <text evidence="1">The sequence shown here is derived from an EMBL/GenBank/DDBJ whole genome shotgun (WGS) entry which is preliminary data.</text>
</comment>
<evidence type="ECO:0000313" key="1">
    <source>
        <dbReference type="EMBL" id="KAJ3474428.1"/>
    </source>
</evidence>
<reference evidence="1" key="1">
    <citation type="submission" date="2022-07" db="EMBL/GenBank/DDBJ databases">
        <title>Genome Sequence of Physisporinus lineatus.</title>
        <authorList>
            <person name="Buettner E."/>
        </authorList>
    </citation>
    <scope>NUCLEOTIDE SEQUENCE</scope>
    <source>
        <strain evidence="1">VT162</strain>
    </source>
</reference>
<dbReference type="Proteomes" id="UP001212997">
    <property type="component" value="Unassembled WGS sequence"/>
</dbReference>
<keyword evidence="2" id="KW-1185">Reference proteome</keyword>
<gene>
    <name evidence="1" type="ORF">NLI96_g12463</name>
</gene>
<organism evidence="1 2">
    <name type="scientific">Meripilus lineatus</name>
    <dbReference type="NCBI Taxonomy" id="2056292"/>
    <lineage>
        <taxon>Eukaryota</taxon>
        <taxon>Fungi</taxon>
        <taxon>Dikarya</taxon>
        <taxon>Basidiomycota</taxon>
        <taxon>Agaricomycotina</taxon>
        <taxon>Agaricomycetes</taxon>
        <taxon>Polyporales</taxon>
        <taxon>Meripilaceae</taxon>
        <taxon>Meripilus</taxon>
    </lineage>
</organism>
<proteinExistence type="predicted"/>
<dbReference type="EMBL" id="JANAWD010001065">
    <property type="protein sequence ID" value="KAJ3474428.1"/>
    <property type="molecule type" value="Genomic_DNA"/>
</dbReference>
<name>A0AAD5URJ2_9APHY</name>
<dbReference type="AlphaFoldDB" id="A0AAD5URJ2"/>
<sequence>MGPSKLEYLELSFYRNSLKSMSDRSMYVNSILEMRLMGFVAIRFTLDGEHVSHSALRGVAENMDRQGGKEFHLTFQTAQSHDIVGSQISKREIISDQVADKISLSEIREYEGRSIFDKKDLEIEVDNGWPMFFATEAEKERRVQESQERRSYILRQWHAKNPGHTDLAGFRYYLFLSPSQKETLHREAAKELGQPEPDPPKVGNGGIMCRTSSAALWGQLQGSEEADLLTDIPFEDWDTGLDTPFDGHCAARTLWFITRSGLSYRTRPRITHV</sequence>